<dbReference type="GeneID" id="27787303"/>
<evidence type="ECO:0000313" key="4">
    <source>
        <dbReference type="Proteomes" id="UP000064183"/>
    </source>
</evidence>
<dbReference type="STRING" id="1172567.WQO_33215"/>
<proteinExistence type="predicted"/>
<dbReference type="EMBL" id="CP013738">
    <property type="protein sequence ID" value="ALU97781.1"/>
    <property type="molecule type" value="Genomic_DNA"/>
</dbReference>
<dbReference type="GO" id="GO:0006508">
    <property type="term" value="P:proteolysis"/>
    <property type="evidence" value="ECO:0007669"/>
    <property type="project" value="InterPro"/>
</dbReference>
<feature type="compositionally biased region" description="Low complexity" evidence="1">
    <location>
        <begin position="84"/>
        <end position="94"/>
    </location>
</feature>
<dbReference type="Gene3D" id="3.30.1380.10">
    <property type="match status" value="1"/>
</dbReference>
<dbReference type="AlphaFoldDB" id="A0A0U3C811"/>
<dbReference type="SMR" id="A0A0U3C811"/>
<evidence type="ECO:0000259" key="2">
    <source>
        <dbReference type="Pfam" id="PF02557"/>
    </source>
</evidence>
<organism evidence="3 4">
    <name type="scientific">Streptomyces globisporus C-1027</name>
    <dbReference type="NCBI Taxonomy" id="1172567"/>
    <lineage>
        <taxon>Bacteria</taxon>
        <taxon>Bacillati</taxon>
        <taxon>Actinomycetota</taxon>
        <taxon>Actinomycetes</taxon>
        <taxon>Kitasatosporales</taxon>
        <taxon>Streptomycetaceae</taxon>
        <taxon>Streptomyces</taxon>
    </lineage>
</organism>
<dbReference type="GO" id="GO:0008233">
    <property type="term" value="F:peptidase activity"/>
    <property type="evidence" value="ECO:0007669"/>
    <property type="project" value="InterPro"/>
</dbReference>
<evidence type="ECO:0000256" key="1">
    <source>
        <dbReference type="SAM" id="MobiDB-lite"/>
    </source>
</evidence>
<dbReference type="RefSeq" id="WP_050992338.1">
    <property type="nucleotide sequence ID" value="NZ_CP013738.1"/>
</dbReference>
<feature type="compositionally biased region" description="Basic and acidic residues" evidence="1">
    <location>
        <begin position="64"/>
        <end position="79"/>
    </location>
</feature>
<dbReference type="SUPFAM" id="SSF55166">
    <property type="entry name" value="Hedgehog/DD-peptidase"/>
    <property type="match status" value="1"/>
</dbReference>
<name>A0A0U3C811_STRGL</name>
<feature type="compositionally biased region" description="Polar residues" evidence="1">
    <location>
        <begin position="42"/>
        <end position="56"/>
    </location>
</feature>
<accession>A0A0U3C811</accession>
<dbReference type="CDD" id="cd14846">
    <property type="entry name" value="Peptidase_M15_like"/>
    <property type="match status" value="1"/>
</dbReference>
<dbReference type="Pfam" id="PF02557">
    <property type="entry name" value="VanY"/>
    <property type="match status" value="1"/>
</dbReference>
<gene>
    <name evidence="3" type="ORF">WQO_33215</name>
</gene>
<dbReference type="InterPro" id="IPR003709">
    <property type="entry name" value="VanY-like_core_dom"/>
</dbReference>
<sequence>MTRPPPSARTSTLRFRQPLVVGLVAVLAAIVVAIGHPLLTPSSDSAATPGQDSSTLLPAPSLSDRPRSHAPHSESRGAPDEADGVVPDGVVPDGVTVLDDEVPAVANLDAELLDALRRAAQDATDDGVAFTVNSGWRSAAYQEELLRKAVAQHGSEAGAARWVATATTSPHVAGDAVDIGPDRATDRLSEHGSAYGLCRIYRNEPWHFELRTDAADRGCPRMYADPTQDPRMRQ</sequence>
<feature type="region of interest" description="Disordered" evidence="1">
    <location>
        <begin position="42"/>
        <end position="94"/>
    </location>
</feature>
<feature type="domain" description="D-alanyl-D-alanine carboxypeptidase-like core" evidence="2">
    <location>
        <begin position="107"/>
        <end position="191"/>
    </location>
</feature>
<dbReference type="InterPro" id="IPR009045">
    <property type="entry name" value="Zn_M74/Hedgehog-like"/>
</dbReference>
<dbReference type="Proteomes" id="UP000064183">
    <property type="component" value="Chromosome"/>
</dbReference>
<dbReference type="KEGG" id="sgb:WQO_33215"/>
<reference evidence="3 4" key="1">
    <citation type="journal article" date="2012" name="J. Bacteriol.">
        <title>Draft genome sequence of Streptomyces globisporus C-1027, which produces an antitumor antibiotic consisting of a nine-membered enediyne with a chromoprotein.</title>
        <authorList>
            <person name="Wang L."/>
            <person name="Wang S."/>
            <person name="He Q."/>
            <person name="Yu T."/>
            <person name="Li Q."/>
            <person name="Hong B."/>
        </authorList>
    </citation>
    <scope>NUCLEOTIDE SEQUENCE [LARGE SCALE GENOMIC DNA]</scope>
    <source>
        <strain evidence="3 4">C-1027</strain>
    </source>
</reference>
<protein>
    <submittedName>
        <fullName evidence="3">Peptidase M15</fullName>
    </submittedName>
</protein>
<evidence type="ECO:0000313" key="3">
    <source>
        <dbReference type="EMBL" id="ALU97781.1"/>
    </source>
</evidence>